<dbReference type="GeneID" id="54466431"/>
<keyword evidence="3" id="KW-1185">Reference proteome</keyword>
<organism evidence="2">
    <name type="scientific">Mytilinidion resinicola</name>
    <dbReference type="NCBI Taxonomy" id="574789"/>
    <lineage>
        <taxon>Eukaryota</taxon>
        <taxon>Fungi</taxon>
        <taxon>Dikarya</taxon>
        <taxon>Ascomycota</taxon>
        <taxon>Pezizomycotina</taxon>
        <taxon>Dothideomycetes</taxon>
        <taxon>Pleosporomycetidae</taxon>
        <taxon>Mytilinidiales</taxon>
        <taxon>Mytilinidiaceae</taxon>
        <taxon>Mytilinidion</taxon>
    </lineage>
</organism>
<dbReference type="AlphaFoldDB" id="A0A6A6YPK8"/>
<evidence type="ECO:0000313" key="3">
    <source>
        <dbReference type="Proteomes" id="UP000504636"/>
    </source>
</evidence>
<dbReference type="RefSeq" id="XP_033577422.1">
    <property type="nucleotide sequence ID" value="XM_033725538.1"/>
</dbReference>
<name>A0A6A6YPK8_9PEZI</name>
<evidence type="ECO:0000313" key="4">
    <source>
        <dbReference type="RefSeq" id="XP_033577422.1"/>
    </source>
</evidence>
<reference evidence="4" key="2">
    <citation type="submission" date="2020-04" db="EMBL/GenBank/DDBJ databases">
        <authorList>
            <consortium name="NCBI Genome Project"/>
        </authorList>
    </citation>
    <scope>NUCLEOTIDE SEQUENCE</scope>
    <source>
        <strain evidence="4">CBS 304.34</strain>
    </source>
</reference>
<feature type="region of interest" description="Disordered" evidence="1">
    <location>
        <begin position="31"/>
        <end position="58"/>
    </location>
</feature>
<accession>A0A6A6YPK8</accession>
<evidence type="ECO:0000256" key="1">
    <source>
        <dbReference type="SAM" id="MobiDB-lite"/>
    </source>
</evidence>
<reference evidence="4" key="3">
    <citation type="submission" date="2025-04" db="UniProtKB">
        <authorList>
            <consortium name="RefSeq"/>
        </authorList>
    </citation>
    <scope>IDENTIFICATION</scope>
    <source>
        <strain evidence="4">CBS 304.34</strain>
    </source>
</reference>
<sequence length="273" mass="28849">MEGAPSQNPAFCTYEVCTFALGASLRSQAFARGGRPSQRAPRHPTPRQLDCNTRKRPAQPSPFGQAFLLASIVLLAGADAASGGCLFCTVHGVCVGVERGQMQIGRRQHTLRAEQNVEKGEGVTALPVGALEPAGVAPPSRLAGGDPSSALGWRRLMGRQAVAAVVVLEASQSETAAGLHHDNPASKRRPRCPVHGRRWTRTTRSHAPPLHSARRSLATAFSSAPSSFVYAPPAGQALFDIDLLCCFVPPAAQSSDRISSPGGRAMQFHTYGL</sequence>
<protein>
    <submittedName>
        <fullName evidence="2 4">Uncharacterized protein</fullName>
    </submittedName>
</protein>
<proteinExistence type="predicted"/>
<dbReference type="Proteomes" id="UP000504636">
    <property type="component" value="Unplaced"/>
</dbReference>
<reference evidence="2 4" key="1">
    <citation type="journal article" date="2020" name="Stud. Mycol.">
        <title>101 Dothideomycetes genomes: a test case for predicting lifestyles and emergence of pathogens.</title>
        <authorList>
            <person name="Haridas S."/>
            <person name="Albert R."/>
            <person name="Binder M."/>
            <person name="Bloem J."/>
            <person name="Labutti K."/>
            <person name="Salamov A."/>
            <person name="Andreopoulos B."/>
            <person name="Baker S."/>
            <person name="Barry K."/>
            <person name="Bills G."/>
            <person name="Bluhm B."/>
            <person name="Cannon C."/>
            <person name="Castanera R."/>
            <person name="Culley D."/>
            <person name="Daum C."/>
            <person name="Ezra D."/>
            <person name="Gonzalez J."/>
            <person name="Henrissat B."/>
            <person name="Kuo A."/>
            <person name="Liang C."/>
            <person name="Lipzen A."/>
            <person name="Lutzoni F."/>
            <person name="Magnuson J."/>
            <person name="Mondo S."/>
            <person name="Nolan M."/>
            <person name="Ohm R."/>
            <person name="Pangilinan J."/>
            <person name="Park H.-J."/>
            <person name="Ramirez L."/>
            <person name="Alfaro M."/>
            <person name="Sun H."/>
            <person name="Tritt A."/>
            <person name="Yoshinaga Y."/>
            <person name="Zwiers L.-H."/>
            <person name="Turgeon B."/>
            <person name="Goodwin S."/>
            <person name="Spatafora J."/>
            <person name="Crous P."/>
            <person name="Grigoriev I."/>
        </authorList>
    </citation>
    <scope>NUCLEOTIDE SEQUENCE</scope>
    <source>
        <strain evidence="2 4">CBS 304.34</strain>
    </source>
</reference>
<dbReference type="EMBL" id="MU003700">
    <property type="protein sequence ID" value="KAF2810458.1"/>
    <property type="molecule type" value="Genomic_DNA"/>
</dbReference>
<gene>
    <name evidence="2 4" type="ORF">BDZ99DRAFT_520527</name>
</gene>
<evidence type="ECO:0000313" key="2">
    <source>
        <dbReference type="EMBL" id="KAF2810458.1"/>
    </source>
</evidence>